<evidence type="ECO:0000256" key="1">
    <source>
        <dbReference type="SAM" id="Phobius"/>
    </source>
</evidence>
<proteinExistence type="predicted"/>
<evidence type="ECO:0000313" key="2">
    <source>
        <dbReference type="EMBL" id="ACF45768.1"/>
    </source>
</evidence>
<dbReference type="eggNOG" id="ENOG5032V03">
    <property type="taxonomic scope" value="Bacteria"/>
</dbReference>
<evidence type="ECO:0000313" key="3">
    <source>
        <dbReference type="Proteomes" id="UP000002725"/>
    </source>
</evidence>
<protein>
    <submittedName>
        <fullName evidence="2">Uncharacterized protein</fullName>
    </submittedName>
</protein>
<name>B4S6L3_PROA2</name>
<dbReference type="STRING" id="290512.Paes_0721"/>
<keyword evidence="1" id="KW-1133">Transmembrane helix</keyword>
<dbReference type="AlphaFoldDB" id="B4S6L3"/>
<feature type="transmembrane region" description="Helical" evidence="1">
    <location>
        <begin position="133"/>
        <end position="153"/>
    </location>
</feature>
<accession>B4S6L3</accession>
<dbReference type="EMBL" id="CP001108">
    <property type="protein sequence ID" value="ACF45768.1"/>
    <property type="molecule type" value="Genomic_DNA"/>
</dbReference>
<keyword evidence="1" id="KW-0472">Membrane</keyword>
<gene>
    <name evidence="2" type="ordered locus">Paes_0721</name>
</gene>
<dbReference type="KEGG" id="paa:Paes_0721"/>
<dbReference type="HOGENOM" id="CLU_1077128_0_0_10"/>
<dbReference type="Proteomes" id="UP000002725">
    <property type="component" value="Chromosome"/>
</dbReference>
<organism evidence="2 3">
    <name type="scientific">Prosthecochloris aestuarii (strain DSM 271 / SK 413)</name>
    <dbReference type="NCBI Taxonomy" id="290512"/>
    <lineage>
        <taxon>Bacteria</taxon>
        <taxon>Pseudomonadati</taxon>
        <taxon>Chlorobiota</taxon>
        <taxon>Chlorobiia</taxon>
        <taxon>Chlorobiales</taxon>
        <taxon>Chlorobiaceae</taxon>
        <taxon>Prosthecochloris</taxon>
    </lineage>
</organism>
<feature type="transmembrane region" description="Helical" evidence="1">
    <location>
        <begin position="98"/>
        <end position="118"/>
    </location>
</feature>
<reference evidence="2" key="1">
    <citation type="submission" date="2008-06" db="EMBL/GenBank/DDBJ databases">
        <title>Complete sequence of chromosome of Prosthecochloris aestuarii DSM 271.</title>
        <authorList>
            <consortium name="US DOE Joint Genome Institute"/>
            <person name="Lucas S."/>
            <person name="Copeland A."/>
            <person name="Lapidus A."/>
            <person name="Glavina del Rio T."/>
            <person name="Dalin E."/>
            <person name="Tice H."/>
            <person name="Bruce D."/>
            <person name="Goodwin L."/>
            <person name="Pitluck S."/>
            <person name="Schmutz J."/>
            <person name="Larimer F."/>
            <person name="Land M."/>
            <person name="Hauser L."/>
            <person name="Kyrpides N."/>
            <person name="Anderson I."/>
            <person name="Liu Z."/>
            <person name="Li T."/>
            <person name="Zhao F."/>
            <person name="Overmann J."/>
            <person name="Bryant D.A."/>
            <person name="Richardson P."/>
        </authorList>
    </citation>
    <scope>NUCLEOTIDE SEQUENCE [LARGE SCALE GENOMIC DNA]</scope>
    <source>
        <strain evidence="2">DSM 271</strain>
    </source>
</reference>
<keyword evidence="1" id="KW-0812">Transmembrane</keyword>
<keyword evidence="3" id="KW-1185">Reference proteome</keyword>
<sequence>MTKMRKYQAVKKLCRKGFVSFCREENLFERLAAGPRCLHLLLTVERVSVLMHGADASIAGERSMLTIGLRQNMVYLIKCWYCNSNLHENLNTMKPHTLVIALVLFPVLLFAALNWGLFSQPGSINFLFYSLEAPLGIIMLVIVVVLSVLYMLFIGKAEISSMVQERKSAKALDAARELAMDREKSRIVELEDNVSKKIDSYGEQFSSMHDELRELRLHIDRVEVAVTGLVGRFDEEGVFIVRNAEQEDKERDEREQSA</sequence>